<feature type="compositionally biased region" description="Polar residues" evidence="5">
    <location>
        <begin position="145"/>
        <end position="160"/>
    </location>
</feature>
<gene>
    <name evidence="9" type="ORF">WJX74_005454</name>
</gene>
<dbReference type="PANTHER" id="PTHR12802:SF155">
    <property type="entry name" value="DEUBIQUITINASE MYSM1"/>
    <property type="match status" value="1"/>
</dbReference>
<dbReference type="InterPro" id="IPR006447">
    <property type="entry name" value="Myb_dom_plants"/>
</dbReference>
<name>A0AAW1QVN2_9CHLO</name>
<evidence type="ECO:0000259" key="7">
    <source>
        <dbReference type="PROSITE" id="PS51293"/>
    </source>
</evidence>
<feature type="compositionally biased region" description="Low complexity" evidence="5">
    <location>
        <begin position="125"/>
        <end position="144"/>
    </location>
</feature>
<reference evidence="9 10" key="1">
    <citation type="journal article" date="2024" name="Nat. Commun.">
        <title>Phylogenomics reveals the evolutionary origins of lichenization in chlorophyte algae.</title>
        <authorList>
            <person name="Puginier C."/>
            <person name="Libourel C."/>
            <person name="Otte J."/>
            <person name="Skaloud P."/>
            <person name="Haon M."/>
            <person name="Grisel S."/>
            <person name="Petersen M."/>
            <person name="Berrin J.G."/>
            <person name="Delaux P.M."/>
            <person name="Dal Grande F."/>
            <person name="Keller J."/>
        </authorList>
    </citation>
    <scope>NUCLEOTIDE SEQUENCE [LARGE SCALE GENOMIC DNA]</scope>
    <source>
        <strain evidence="9 10">SAG 2145</strain>
    </source>
</reference>
<evidence type="ECO:0000256" key="5">
    <source>
        <dbReference type="SAM" id="MobiDB-lite"/>
    </source>
</evidence>
<feature type="domain" description="SANT" evidence="7">
    <location>
        <begin position="27"/>
        <end position="80"/>
    </location>
</feature>
<evidence type="ECO:0000256" key="2">
    <source>
        <dbReference type="ARBA" id="ARBA00023125"/>
    </source>
</evidence>
<dbReference type="Pfam" id="PF00249">
    <property type="entry name" value="Myb_DNA-binding"/>
    <property type="match status" value="1"/>
</dbReference>
<feature type="domain" description="Myb-like" evidence="6">
    <location>
        <begin position="24"/>
        <end position="74"/>
    </location>
</feature>
<keyword evidence="3" id="KW-0804">Transcription</keyword>
<proteinExistence type="predicted"/>
<dbReference type="InterPro" id="IPR009057">
    <property type="entry name" value="Homeodomain-like_sf"/>
</dbReference>
<dbReference type="AlphaFoldDB" id="A0AAW1QVN2"/>
<keyword evidence="2" id="KW-0238">DNA-binding</keyword>
<keyword evidence="1" id="KW-0805">Transcription regulation</keyword>
<evidence type="ECO:0000256" key="4">
    <source>
        <dbReference type="ARBA" id="ARBA00023242"/>
    </source>
</evidence>
<accession>A0AAW1QVN2</accession>
<dbReference type="InterPro" id="IPR017930">
    <property type="entry name" value="Myb_dom"/>
</dbReference>
<evidence type="ECO:0000313" key="10">
    <source>
        <dbReference type="Proteomes" id="UP001438707"/>
    </source>
</evidence>
<dbReference type="PROSITE" id="PS51293">
    <property type="entry name" value="SANT"/>
    <property type="match status" value="1"/>
</dbReference>
<evidence type="ECO:0000256" key="3">
    <source>
        <dbReference type="ARBA" id="ARBA00023163"/>
    </source>
</evidence>
<dbReference type="SMART" id="SM00717">
    <property type="entry name" value="SANT"/>
    <property type="match status" value="1"/>
</dbReference>
<dbReference type="InterPro" id="IPR001005">
    <property type="entry name" value="SANT/Myb"/>
</dbReference>
<dbReference type="SUPFAM" id="SSF46689">
    <property type="entry name" value="Homeodomain-like"/>
    <property type="match status" value="1"/>
</dbReference>
<dbReference type="PROSITE" id="PS51294">
    <property type="entry name" value="HTH_MYB"/>
    <property type="match status" value="1"/>
</dbReference>
<feature type="domain" description="HTH myb-type" evidence="8">
    <location>
        <begin position="26"/>
        <end position="78"/>
    </location>
</feature>
<evidence type="ECO:0000313" key="9">
    <source>
        <dbReference type="EMBL" id="KAK9825547.1"/>
    </source>
</evidence>
<dbReference type="Gene3D" id="1.10.10.60">
    <property type="entry name" value="Homeodomain-like"/>
    <property type="match status" value="1"/>
</dbReference>
<dbReference type="InterPro" id="IPR017884">
    <property type="entry name" value="SANT_dom"/>
</dbReference>
<dbReference type="EMBL" id="JALJOS010000024">
    <property type="protein sequence ID" value="KAK9825547.1"/>
    <property type="molecule type" value="Genomic_DNA"/>
</dbReference>
<dbReference type="NCBIfam" id="TIGR01557">
    <property type="entry name" value="myb_SHAQKYF"/>
    <property type="match status" value="1"/>
</dbReference>
<comment type="caution">
    <text evidence="9">The sequence shown here is derived from an EMBL/GenBank/DDBJ whole genome shotgun (WGS) entry which is preliminary data.</text>
</comment>
<sequence>MVPQAGDVECGHEQASRVFRKPYVVRKSREKWSTEEHQRFVEAVDRFGRNWSAIVDHIGTRSVAQVRSHAQKYFLKLQHQGKAEAVPPPRPKRRSTKPYPIQQKTDSAAFQPVAQARPVSAGSPSADFDAGDSFGGDASNAGSATSNISGQDESSETSMQVPPVDHRHKAQDPSIGQLGLAQSLPASDVTRLHQALNVVLQRPYAPSQELGQDADGYASQRWDHFLFAFSCTAEGIEPFQKEPSSCLPSLASEQSVPAAAAFPATTSTRDNAGQQVQLPACDPACLAQQPTWAINMAAAGLLHPEQFLRYPAASPCTVAAAQQLRSTTASPAVLAGAPAEWQSPYDDLGSLFRAATPACQQQLPVQMPFSQSVWHTQGPSPDVPPAAATQPLFEAIGVPCSWYQSTQQPATASPASHNPILLAHHSSDNFTALPSEAKESSMQAEPLLPEGSIEEVSKMLRPPSFPCGLDLEGFDPWTLDSVAAFSSLDGASTSNESSVADLDPAAWLQLC</sequence>
<dbReference type="PANTHER" id="PTHR12802">
    <property type="entry name" value="SWI/SNF COMPLEX-RELATED"/>
    <property type="match status" value="1"/>
</dbReference>
<keyword evidence="10" id="KW-1185">Reference proteome</keyword>
<dbReference type="PROSITE" id="PS50090">
    <property type="entry name" value="MYB_LIKE"/>
    <property type="match status" value="1"/>
</dbReference>
<dbReference type="CDD" id="cd00167">
    <property type="entry name" value="SANT"/>
    <property type="match status" value="1"/>
</dbReference>
<feature type="region of interest" description="Disordered" evidence="5">
    <location>
        <begin position="78"/>
        <end position="174"/>
    </location>
</feature>
<dbReference type="GO" id="GO:0003677">
    <property type="term" value="F:DNA binding"/>
    <property type="evidence" value="ECO:0007669"/>
    <property type="project" value="UniProtKB-KW"/>
</dbReference>
<organism evidence="9 10">
    <name type="scientific">Apatococcus lobatus</name>
    <dbReference type="NCBI Taxonomy" id="904363"/>
    <lineage>
        <taxon>Eukaryota</taxon>
        <taxon>Viridiplantae</taxon>
        <taxon>Chlorophyta</taxon>
        <taxon>core chlorophytes</taxon>
        <taxon>Trebouxiophyceae</taxon>
        <taxon>Chlorellales</taxon>
        <taxon>Chlorellaceae</taxon>
        <taxon>Apatococcus</taxon>
    </lineage>
</organism>
<evidence type="ECO:0000259" key="6">
    <source>
        <dbReference type="PROSITE" id="PS50090"/>
    </source>
</evidence>
<evidence type="ECO:0000256" key="1">
    <source>
        <dbReference type="ARBA" id="ARBA00023015"/>
    </source>
</evidence>
<keyword evidence="4" id="KW-0539">Nucleus</keyword>
<protein>
    <submittedName>
        <fullName evidence="9">Uncharacterized protein</fullName>
    </submittedName>
</protein>
<evidence type="ECO:0000259" key="8">
    <source>
        <dbReference type="PROSITE" id="PS51294"/>
    </source>
</evidence>
<dbReference type="Proteomes" id="UP001438707">
    <property type="component" value="Unassembled WGS sequence"/>
</dbReference>